<dbReference type="EMBL" id="JAHBOH010000001">
    <property type="protein sequence ID" value="MBT0993415.1"/>
    <property type="molecule type" value="Genomic_DNA"/>
</dbReference>
<gene>
    <name evidence="3" type="ORF">KIN34_03830</name>
</gene>
<protein>
    <submittedName>
        <fullName evidence="3">Zf-TFIIB domain-containing protein</fullName>
    </submittedName>
</protein>
<comment type="caution">
    <text evidence="3">The sequence shown here is derived from an EMBL/GenBank/DDBJ whole genome shotgun (WGS) entry which is preliminary data.</text>
</comment>
<evidence type="ECO:0000313" key="3">
    <source>
        <dbReference type="EMBL" id="MBT0993415.1"/>
    </source>
</evidence>
<accession>A0ABS5TW99</accession>
<reference evidence="3 4" key="1">
    <citation type="submission" date="2021-05" db="EMBL/GenBank/DDBJ databases">
        <title>Description of Cellulomonas sp. DKR-3 sp. nov.</title>
        <authorList>
            <person name="Dahal R.H."/>
            <person name="Chaudhary D.K."/>
        </authorList>
    </citation>
    <scope>NUCLEOTIDE SEQUENCE [LARGE SCALE GENOMIC DNA]</scope>
    <source>
        <strain evidence="3 4">DKR-3</strain>
    </source>
</reference>
<feature type="compositionally biased region" description="Basic and acidic residues" evidence="1">
    <location>
        <begin position="94"/>
        <end position="141"/>
    </location>
</feature>
<evidence type="ECO:0000256" key="1">
    <source>
        <dbReference type="SAM" id="MobiDB-lite"/>
    </source>
</evidence>
<evidence type="ECO:0000313" key="4">
    <source>
        <dbReference type="Proteomes" id="UP000722125"/>
    </source>
</evidence>
<dbReference type="Pfam" id="PF13453">
    <property type="entry name" value="Zn_ribbon_TFIIB"/>
    <property type="match status" value="1"/>
</dbReference>
<sequence>MKCPVDQVDLVMSERQGVEIDYCPTCRGIWLDRGELDKILDRAAAMAPATEPGVPGAPAVPAVPAAPAPAPAPAYGTPPADVRPDTRTAYPDPRYADPRPGYDRYDERSSDRRYDERSRDSSYDPRQADPRYGDPRYGDPRYRRKKKRESWLGDLLDFD</sequence>
<dbReference type="Proteomes" id="UP000722125">
    <property type="component" value="Unassembled WGS sequence"/>
</dbReference>
<organism evidence="3 4">
    <name type="scientific">Cellulomonas fulva</name>
    <dbReference type="NCBI Taxonomy" id="2835530"/>
    <lineage>
        <taxon>Bacteria</taxon>
        <taxon>Bacillati</taxon>
        <taxon>Actinomycetota</taxon>
        <taxon>Actinomycetes</taxon>
        <taxon>Micrococcales</taxon>
        <taxon>Cellulomonadaceae</taxon>
        <taxon>Cellulomonas</taxon>
    </lineage>
</organism>
<keyword evidence="4" id="KW-1185">Reference proteome</keyword>
<dbReference type="InterPro" id="IPR027392">
    <property type="entry name" value="TF_Znf"/>
</dbReference>
<dbReference type="RefSeq" id="WP_214346914.1">
    <property type="nucleotide sequence ID" value="NZ_JAHBOH010000001.1"/>
</dbReference>
<evidence type="ECO:0000259" key="2">
    <source>
        <dbReference type="Pfam" id="PF13453"/>
    </source>
</evidence>
<proteinExistence type="predicted"/>
<name>A0ABS5TW99_9CELL</name>
<feature type="compositionally biased region" description="Low complexity" evidence="1">
    <location>
        <begin position="47"/>
        <end position="63"/>
    </location>
</feature>
<feature type="domain" description="Transcription factor zinc-finger" evidence="2">
    <location>
        <begin position="2"/>
        <end position="42"/>
    </location>
</feature>
<feature type="region of interest" description="Disordered" evidence="1">
    <location>
        <begin position="46"/>
        <end position="159"/>
    </location>
</feature>